<organism evidence="1 2">
    <name type="scientific">Mariniphaga sediminis</name>
    <dbReference type="NCBI Taxonomy" id="1628158"/>
    <lineage>
        <taxon>Bacteria</taxon>
        <taxon>Pseudomonadati</taxon>
        <taxon>Bacteroidota</taxon>
        <taxon>Bacteroidia</taxon>
        <taxon>Marinilabiliales</taxon>
        <taxon>Prolixibacteraceae</taxon>
        <taxon>Mariniphaga</taxon>
    </lineage>
</organism>
<dbReference type="AlphaFoldDB" id="A0A399CVH6"/>
<dbReference type="EMBL" id="QWET01000023">
    <property type="protein sequence ID" value="RIH63253.1"/>
    <property type="molecule type" value="Genomic_DNA"/>
</dbReference>
<comment type="caution">
    <text evidence="1">The sequence shown here is derived from an EMBL/GenBank/DDBJ whole genome shotgun (WGS) entry which is preliminary data.</text>
</comment>
<dbReference type="OrthoDB" id="9793352at2"/>
<proteinExistence type="predicted"/>
<dbReference type="InterPro" id="IPR036390">
    <property type="entry name" value="WH_DNA-bd_sf"/>
</dbReference>
<evidence type="ECO:0000313" key="2">
    <source>
        <dbReference type="Proteomes" id="UP000266441"/>
    </source>
</evidence>
<dbReference type="Gene3D" id="3.30.460.10">
    <property type="entry name" value="Beta Polymerase, domain 2"/>
    <property type="match status" value="1"/>
</dbReference>
<reference evidence="1 2" key="1">
    <citation type="journal article" date="2015" name="Int. J. Syst. Evol. Microbiol.">
        <title>Mariniphaga sediminis sp. nov., isolated from coastal sediment.</title>
        <authorList>
            <person name="Wang F.Q."/>
            <person name="Shen Q.Y."/>
            <person name="Chen G.J."/>
            <person name="Du Z.J."/>
        </authorList>
    </citation>
    <scope>NUCLEOTIDE SEQUENCE [LARGE SCALE GENOMIC DNA]</scope>
    <source>
        <strain evidence="1 2">SY21</strain>
    </source>
</reference>
<sequence>MLDIIISSKTRIKLLIKFFLFDGNQDYLRSMEREFHESTNAIRVELNKFTEAGLLKSEFKGKKRFYRANPKHPLYEDLKRIVRKTVGIDHIVERITSKIGHLEAAYITGSFAKGVDADTIELALVGYGLDKNYIDALVEKAEKLIGRKIMYLVFTPDQMEYFFKNKPALLIWEKEN</sequence>
<evidence type="ECO:0000313" key="1">
    <source>
        <dbReference type="EMBL" id="RIH63253.1"/>
    </source>
</evidence>
<dbReference type="RefSeq" id="WP_119351794.1">
    <property type="nucleotide sequence ID" value="NZ_JBFHKJ010000236.1"/>
</dbReference>
<dbReference type="Proteomes" id="UP000266441">
    <property type="component" value="Unassembled WGS sequence"/>
</dbReference>
<dbReference type="InterPro" id="IPR043519">
    <property type="entry name" value="NT_sf"/>
</dbReference>
<keyword evidence="2" id="KW-1185">Reference proteome</keyword>
<dbReference type="SUPFAM" id="SSF46785">
    <property type="entry name" value="Winged helix' DNA-binding domain"/>
    <property type="match status" value="1"/>
</dbReference>
<name>A0A399CVH6_9BACT</name>
<gene>
    <name evidence="1" type="ORF">D1164_20590</name>
</gene>
<protein>
    <submittedName>
        <fullName evidence="1">ArsR family transcriptional regulator</fullName>
    </submittedName>
</protein>
<accession>A0A399CVH6</accession>